<comment type="caution">
    <text evidence="1">The sequence shown here is derived from an EMBL/GenBank/DDBJ whole genome shotgun (WGS) entry which is preliminary data.</text>
</comment>
<gene>
    <name evidence="1" type="ORF">EVAR_49025_1</name>
</gene>
<organism evidence="1 2">
    <name type="scientific">Eumeta variegata</name>
    <name type="common">Bagworm moth</name>
    <name type="synonym">Eumeta japonica</name>
    <dbReference type="NCBI Taxonomy" id="151549"/>
    <lineage>
        <taxon>Eukaryota</taxon>
        <taxon>Metazoa</taxon>
        <taxon>Ecdysozoa</taxon>
        <taxon>Arthropoda</taxon>
        <taxon>Hexapoda</taxon>
        <taxon>Insecta</taxon>
        <taxon>Pterygota</taxon>
        <taxon>Neoptera</taxon>
        <taxon>Endopterygota</taxon>
        <taxon>Lepidoptera</taxon>
        <taxon>Glossata</taxon>
        <taxon>Ditrysia</taxon>
        <taxon>Tineoidea</taxon>
        <taxon>Psychidae</taxon>
        <taxon>Oiketicinae</taxon>
        <taxon>Eumeta</taxon>
    </lineage>
</organism>
<protein>
    <submittedName>
        <fullName evidence="1">Uncharacterized protein</fullName>
    </submittedName>
</protein>
<name>A0A4C1XSN8_EUMVA</name>
<evidence type="ECO:0000313" key="1">
    <source>
        <dbReference type="EMBL" id="GBP65225.1"/>
    </source>
</evidence>
<accession>A0A4C1XSN8</accession>
<evidence type="ECO:0000313" key="2">
    <source>
        <dbReference type="Proteomes" id="UP000299102"/>
    </source>
</evidence>
<reference evidence="1 2" key="1">
    <citation type="journal article" date="2019" name="Commun. Biol.">
        <title>The bagworm genome reveals a unique fibroin gene that provides high tensile strength.</title>
        <authorList>
            <person name="Kono N."/>
            <person name="Nakamura H."/>
            <person name="Ohtoshi R."/>
            <person name="Tomita M."/>
            <person name="Numata K."/>
            <person name="Arakawa K."/>
        </authorList>
    </citation>
    <scope>NUCLEOTIDE SEQUENCE [LARGE SCALE GENOMIC DNA]</scope>
</reference>
<dbReference type="EMBL" id="BGZK01000923">
    <property type="protein sequence ID" value="GBP65225.1"/>
    <property type="molecule type" value="Genomic_DNA"/>
</dbReference>
<proteinExistence type="predicted"/>
<keyword evidence="2" id="KW-1185">Reference proteome</keyword>
<dbReference type="Proteomes" id="UP000299102">
    <property type="component" value="Unassembled WGS sequence"/>
</dbReference>
<sequence>MLFTESPFKPRVTSKAKTFPIFLARTVVHELPLCGWEVVKLKTFLKHRYAQAVACITRALNATVSGSCSCIVNTVNVTGNWLNGIHVQCGVRVVTSSAAGATEPSGTDGLTCSLWHLTSRLIRLESKIRLGIHPKPCRLSGKGHRLRT</sequence>
<dbReference type="AlphaFoldDB" id="A0A4C1XSN8"/>